<organism evidence="2 3">
    <name type="scientific">Melittangium boletus DSM 14713</name>
    <dbReference type="NCBI Taxonomy" id="1294270"/>
    <lineage>
        <taxon>Bacteria</taxon>
        <taxon>Pseudomonadati</taxon>
        <taxon>Myxococcota</taxon>
        <taxon>Myxococcia</taxon>
        <taxon>Myxococcales</taxon>
        <taxon>Cystobacterineae</taxon>
        <taxon>Archangiaceae</taxon>
        <taxon>Melittangium</taxon>
    </lineage>
</organism>
<name>A0A250IDY9_9BACT</name>
<evidence type="ECO:0000313" key="2">
    <source>
        <dbReference type="EMBL" id="ATB29453.1"/>
    </source>
</evidence>
<reference evidence="2 3" key="1">
    <citation type="submission" date="2017-06" db="EMBL/GenBank/DDBJ databases">
        <authorList>
            <person name="Kim H.J."/>
            <person name="Triplett B.A."/>
        </authorList>
    </citation>
    <scope>NUCLEOTIDE SEQUENCE [LARGE SCALE GENOMIC DNA]</scope>
    <source>
        <strain evidence="2 3">DSM 14713</strain>
    </source>
</reference>
<protein>
    <submittedName>
        <fullName evidence="2">Uncharacterized protein</fullName>
    </submittedName>
</protein>
<gene>
    <name evidence="2" type="ORF">MEBOL_002902</name>
</gene>
<feature type="region of interest" description="Disordered" evidence="1">
    <location>
        <begin position="1"/>
        <end position="29"/>
    </location>
</feature>
<dbReference type="RefSeq" id="WP_170115511.1">
    <property type="nucleotide sequence ID" value="NZ_CP022163.1"/>
</dbReference>
<proteinExistence type="predicted"/>
<evidence type="ECO:0000256" key="1">
    <source>
        <dbReference type="SAM" id="MobiDB-lite"/>
    </source>
</evidence>
<evidence type="ECO:0000313" key="3">
    <source>
        <dbReference type="Proteomes" id="UP000217289"/>
    </source>
</evidence>
<keyword evidence="3" id="KW-1185">Reference proteome</keyword>
<sequence>MVHDDRTYLDDEGLEYASKERRDEESESPGVVRIGAGGFLWGADEAYGGYDAE</sequence>
<dbReference type="KEGG" id="mbd:MEBOL_002902"/>
<accession>A0A250IDY9</accession>
<dbReference type="EMBL" id="CP022163">
    <property type="protein sequence ID" value="ATB29453.1"/>
    <property type="molecule type" value="Genomic_DNA"/>
</dbReference>
<dbReference type="Proteomes" id="UP000217289">
    <property type="component" value="Chromosome"/>
</dbReference>
<dbReference type="AlphaFoldDB" id="A0A250IDY9"/>